<gene>
    <name evidence="8" type="ORF">SAMN05660284_02567</name>
</gene>
<comment type="function">
    <text evidence="5">Involved in formation and maintenance of cell shape.</text>
</comment>
<dbReference type="AlphaFoldDB" id="A0A1I5D2V4"/>
<dbReference type="InterPro" id="IPR042177">
    <property type="entry name" value="Cell/Rod_1"/>
</dbReference>
<sequence length="298" mass="32695">MQSTQPAFFKQGPKPATRLAIFAVLSLALMAGDTRYHMLGVMRQQVSVALYPLQWLATAPFTLFRTSRDFLTRQADLLEENRQLNDAQLSATALAQRVKQLEQENIQLRGLNEAQRTLPKPSQLAEILYNSRDAFAAKLILNRGETHGITAGRIVADASGLVGQIVRVQPMTSEIRLLTDNNHMVPVVVERNQLRTVVYGRGREQALEVRNMASNVDIQPGDILVTSGIDGLYPAGLPVAKVENVDRQSAFARIFCSPLAGIGQHRFLLVLEEASPLPPYPTAASAPAAAGKKKRKGH</sequence>
<organism evidence="8 9">
    <name type="scientific">Formivibrio citricus</name>
    <dbReference type="NCBI Taxonomy" id="83765"/>
    <lineage>
        <taxon>Bacteria</taxon>
        <taxon>Pseudomonadati</taxon>
        <taxon>Pseudomonadota</taxon>
        <taxon>Betaproteobacteria</taxon>
        <taxon>Neisseriales</taxon>
        <taxon>Chitinibacteraceae</taxon>
        <taxon>Formivibrio</taxon>
    </lineage>
</organism>
<dbReference type="PANTHER" id="PTHR34138">
    <property type="entry name" value="CELL SHAPE-DETERMINING PROTEIN MREC"/>
    <property type="match status" value="1"/>
</dbReference>
<dbReference type="Proteomes" id="UP000242869">
    <property type="component" value="Unassembled WGS sequence"/>
</dbReference>
<evidence type="ECO:0000313" key="9">
    <source>
        <dbReference type="Proteomes" id="UP000242869"/>
    </source>
</evidence>
<reference evidence="9" key="1">
    <citation type="submission" date="2016-10" db="EMBL/GenBank/DDBJ databases">
        <authorList>
            <person name="Varghese N."/>
            <person name="Submissions S."/>
        </authorList>
    </citation>
    <scope>NUCLEOTIDE SEQUENCE [LARGE SCALE GENOMIC DNA]</scope>
    <source>
        <strain evidence="9">DSM 6150</strain>
    </source>
</reference>
<keyword evidence="3 5" id="KW-0133">Cell shape</keyword>
<dbReference type="GO" id="GO:0005886">
    <property type="term" value="C:plasma membrane"/>
    <property type="evidence" value="ECO:0007669"/>
    <property type="project" value="TreeGrafter"/>
</dbReference>
<dbReference type="NCBIfam" id="TIGR00219">
    <property type="entry name" value="mreC"/>
    <property type="match status" value="1"/>
</dbReference>
<evidence type="ECO:0000256" key="4">
    <source>
        <dbReference type="ARBA" id="ARBA00032089"/>
    </source>
</evidence>
<dbReference type="PIRSF" id="PIRSF038471">
    <property type="entry name" value="MreC"/>
    <property type="match status" value="1"/>
</dbReference>
<dbReference type="GO" id="GO:0008360">
    <property type="term" value="P:regulation of cell shape"/>
    <property type="evidence" value="ECO:0007669"/>
    <property type="project" value="UniProtKB-KW"/>
</dbReference>
<dbReference type="InterPro" id="IPR055342">
    <property type="entry name" value="MreC_beta-barrel_core"/>
</dbReference>
<name>A0A1I5D2V4_9NEIS</name>
<dbReference type="InterPro" id="IPR007221">
    <property type="entry name" value="MreC"/>
</dbReference>
<evidence type="ECO:0000256" key="3">
    <source>
        <dbReference type="ARBA" id="ARBA00022960"/>
    </source>
</evidence>
<dbReference type="Pfam" id="PF04085">
    <property type="entry name" value="MreC"/>
    <property type="match status" value="1"/>
</dbReference>
<dbReference type="RefSeq" id="WP_091197404.1">
    <property type="nucleotide sequence ID" value="NZ_FOVE01000022.1"/>
</dbReference>
<feature type="coiled-coil region" evidence="6">
    <location>
        <begin position="84"/>
        <end position="111"/>
    </location>
</feature>
<dbReference type="Gene3D" id="2.40.10.350">
    <property type="entry name" value="Rod shape-determining protein MreC, domain 2"/>
    <property type="match status" value="1"/>
</dbReference>
<evidence type="ECO:0000259" key="7">
    <source>
        <dbReference type="Pfam" id="PF04085"/>
    </source>
</evidence>
<accession>A0A1I5D2V4</accession>
<dbReference type="EMBL" id="FOVE01000022">
    <property type="protein sequence ID" value="SFN93568.1"/>
    <property type="molecule type" value="Genomic_DNA"/>
</dbReference>
<evidence type="ECO:0000313" key="8">
    <source>
        <dbReference type="EMBL" id="SFN93568.1"/>
    </source>
</evidence>
<keyword evidence="6" id="KW-0175">Coiled coil</keyword>
<keyword evidence="9" id="KW-1185">Reference proteome</keyword>
<comment type="similarity">
    <text evidence="1 5">Belongs to the MreC family.</text>
</comment>
<dbReference type="PANTHER" id="PTHR34138:SF1">
    <property type="entry name" value="CELL SHAPE-DETERMINING PROTEIN MREC"/>
    <property type="match status" value="1"/>
</dbReference>
<evidence type="ECO:0000256" key="6">
    <source>
        <dbReference type="SAM" id="Coils"/>
    </source>
</evidence>
<evidence type="ECO:0000256" key="1">
    <source>
        <dbReference type="ARBA" id="ARBA00009369"/>
    </source>
</evidence>
<protein>
    <recommendedName>
        <fullName evidence="2 5">Cell shape-determining protein MreC</fullName>
    </recommendedName>
    <alternativeName>
        <fullName evidence="4 5">Cell shape protein MreC</fullName>
    </alternativeName>
</protein>
<dbReference type="Gene3D" id="2.40.10.340">
    <property type="entry name" value="Rod shape-determining protein MreC, domain 1"/>
    <property type="match status" value="1"/>
</dbReference>
<dbReference type="InterPro" id="IPR042175">
    <property type="entry name" value="Cell/Rod_MreC_2"/>
</dbReference>
<evidence type="ECO:0000256" key="2">
    <source>
        <dbReference type="ARBA" id="ARBA00013855"/>
    </source>
</evidence>
<proteinExistence type="inferred from homology"/>
<feature type="domain" description="Rod shape-determining protein MreC beta-barrel core" evidence="7">
    <location>
        <begin position="127"/>
        <end position="271"/>
    </location>
</feature>
<dbReference type="OrthoDB" id="9808025at2"/>
<dbReference type="STRING" id="83765.SAMN05660284_02567"/>
<evidence type="ECO:0000256" key="5">
    <source>
        <dbReference type="PIRNR" id="PIRNR038471"/>
    </source>
</evidence>